<feature type="region of interest" description="Disordered" evidence="1">
    <location>
        <begin position="249"/>
        <end position="269"/>
    </location>
</feature>
<evidence type="ECO:0000313" key="3">
    <source>
        <dbReference type="EMBL" id="CAF1037986.1"/>
    </source>
</evidence>
<proteinExistence type="predicted"/>
<dbReference type="Proteomes" id="UP000663879">
    <property type="component" value="Unassembled WGS sequence"/>
</dbReference>
<feature type="transmembrane region" description="Helical" evidence="2">
    <location>
        <begin position="61"/>
        <end position="80"/>
    </location>
</feature>
<dbReference type="SUPFAM" id="SSF81321">
    <property type="entry name" value="Family A G protein-coupled receptor-like"/>
    <property type="match status" value="1"/>
</dbReference>
<organism evidence="3 4">
    <name type="scientific">Brachionus calyciflorus</name>
    <dbReference type="NCBI Taxonomy" id="104777"/>
    <lineage>
        <taxon>Eukaryota</taxon>
        <taxon>Metazoa</taxon>
        <taxon>Spiralia</taxon>
        <taxon>Gnathifera</taxon>
        <taxon>Rotifera</taxon>
        <taxon>Eurotatoria</taxon>
        <taxon>Monogononta</taxon>
        <taxon>Pseudotrocha</taxon>
        <taxon>Ploima</taxon>
        <taxon>Brachionidae</taxon>
        <taxon>Brachionus</taxon>
    </lineage>
</organism>
<dbReference type="EMBL" id="CAJNOC010004936">
    <property type="protein sequence ID" value="CAF1037986.1"/>
    <property type="molecule type" value="Genomic_DNA"/>
</dbReference>
<dbReference type="PANTHER" id="PTHR47760">
    <property type="entry name" value="G-PROTEIN COUPLED RECEPTOR B0563.6-LIKE PROTEIN-RELATED"/>
    <property type="match status" value="1"/>
</dbReference>
<feature type="transmembrane region" description="Helical" evidence="2">
    <location>
        <begin position="197"/>
        <end position="226"/>
    </location>
</feature>
<reference evidence="3" key="1">
    <citation type="submission" date="2021-02" db="EMBL/GenBank/DDBJ databases">
        <authorList>
            <person name="Nowell W R."/>
        </authorList>
    </citation>
    <scope>NUCLEOTIDE SEQUENCE</scope>
    <source>
        <strain evidence="3">Ploen Becks lab</strain>
    </source>
</reference>
<evidence type="ECO:0000256" key="2">
    <source>
        <dbReference type="SAM" id="Phobius"/>
    </source>
</evidence>
<feature type="transmembrane region" description="Helical" evidence="2">
    <location>
        <begin position="277"/>
        <end position="299"/>
    </location>
</feature>
<feature type="transmembrane region" description="Helical" evidence="2">
    <location>
        <begin position="28"/>
        <end position="49"/>
    </location>
</feature>
<protein>
    <submittedName>
        <fullName evidence="3">Uncharacterized protein</fullName>
    </submittedName>
</protein>
<keyword evidence="4" id="KW-1185">Reference proteome</keyword>
<feature type="transmembrane region" description="Helical" evidence="2">
    <location>
        <begin position="141"/>
        <end position="162"/>
    </location>
</feature>
<accession>A0A814JJQ7</accession>
<feature type="transmembrane region" description="Helical" evidence="2">
    <location>
        <begin position="311"/>
        <end position="329"/>
    </location>
</feature>
<keyword evidence="2" id="KW-1133">Transmembrane helix</keyword>
<gene>
    <name evidence="3" type="ORF">OXX778_LOCUS18210</name>
</gene>
<feature type="transmembrane region" description="Helical" evidence="2">
    <location>
        <begin position="100"/>
        <end position="121"/>
    </location>
</feature>
<feature type="compositionally biased region" description="Basic and acidic residues" evidence="1">
    <location>
        <begin position="256"/>
        <end position="269"/>
    </location>
</feature>
<name>A0A814JJQ7_9BILA</name>
<comment type="caution">
    <text evidence="3">The sequence shown here is derived from an EMBL/GenBank/DDBJ whole genome shotgun (WGS) entry which is preliminary data.</text>
</comment>
<keyword evidence="2" id="KW-0472">Membrane</keyword>
<dbReference type="PANTHER" id="PTHR47760:SF1">
    <property type="entry name" value="G-PROTEIN COUPLED RECEPTORS FAMILY 1 PROFILE DOMAIN-CONTAINING PROTEIN"/>
    <property type="match status" value="1"/>
</dbReference>
<evidence type="ECO:0000313" key="4">
    <source>
        <dbReference type="Proteomes" id="UP000663879"/>
    </source>
</evidence>
<dbReference type="Gene3D" id="1.20.1070.10">
    <property type="entry name" value="Rhodopsin 7-helix transmembrane proteins"/>
    <property type="match status" value="1"/>
</dbReference>
<dbReference type="AlphaFoldDB" id="A0A814JJQ7"/>
<sequence>MNITGSKIRIIYSKNEITNIITDYVNVYWLPGICFFGMITSSLGIIGSFSKDFNKNPFKLIFIDSLGDFLFLLTQFFLFIMRCGSLCPWGFSYWSKIYEVYIYLFTGYTIITFRVLVDISVAFNRLLIFLNFKQSSKEFNFYLKALIFLTFSVFLNAPLFAISKEVVVLGHYYPKRNSSFYEVLYTMSNRSIVKPNWVQIILSILAIFKDIVFFVILIGINIGIAIKFKQLMKKKKTMILGNSRDISTSQVNSAKDSGKKQSDQSGNKRENDTTKMLLGLCVIFFFGHFVDCIVTILYIFGIDVYFKQINIAMYVIYSAAMIFGFYRNLRKLS</sequence>
<dbReference type="InterPro" id="IPR053093">
    <property type="entry name" value="GPCR-like"/>
</dbReference>
<keyword evidence="2" id="KW-0812">Transmembrane</keyword>
<evidence type="ECO:0000256" key="1">
    <source>
        <dbReference type="SAM" id="MobiDB-lite"/>
    </source>
</evidence>